<dbReference type="Gene3D" id="3.20.180.10">
    <property type="entry name" value="PNP-oxidase-like"/>
    <property type="match status" value="1"/>
</dbReference>
<protein>
    <submittedName>
        <fullName evidence="3">Uncharacterized protein</fullName>
    </submittedName>
</protein>
<feature type="domain" description="DUF2470" evidence="1">
    <location>
        <begin position="253"/>
        <end position="327"/>
    </location>
</feature>
<dbReference type="EMBL" id="CP031040">
    <property type="protein sequence ID" value="QDZ22482.1"/>
    <property type="molecule type" value="Genomic_DNA"/>
</dbReference>
<evidence type="ECO:0000313" key="4">
    <source>
        <dbReference type="Proteomes" id="UP000316726"/>
    </source>
</evidence>
<dbReference type="InterPro" id="IPR019595">
    <property type="entry name" value="DUF2470"/>
</dbReference>
<reference evidence="3 4" key="1">
    <citation type="submission" date="2018-07" db="EMBL/GenBank/DDBJ databases">
        <title>The complete nuclear genome of the prasinophyte Chloropicon primus (CCMP1205).</title>
        <authorList>
            <person name="Pombert J.-F."/>
            <person name="Otis C."/>
            <person name="Turmel M."/>
            <person name="Lemieux C."/>
        </authorList>
    </citation>
    <scope>NUCLEOTIDE SEQUENCE [LARGE SCALE GENOMIC DNA]</scope>
    <source>
        <strain evidence="3 4">CCMP1205</strain>
    </source>
</reference>
<dbReference type="SUPFAM" id="SSF50475">
    <property type="entry name" value="FMN-binding split barrel"/>
    <property type="match status" value="1"/>
</dbReference>
<dbReference type="InterPro" id="IPR055343">
    <property type="entry name" value="CREG_beta-barrel"/>
</dbReference>
<dbReference type="AlphaFoldDB" id="A0A5B8MSY8"/>
<dbReference type="PANTHER" id="PTHR13343:SF24">
    <property type="entry name" value="OS07G0573800 PROTEIN"/>
    <property type="match status" value="1"/>
</dbReference>
<dbReference type="GO" id="GO:0005737">
    <property type="term" value="C:cytoplasm"/>
    <property type="evidence" value="ECO:0007669"/>
    <property type="project" value="UniProtKB-ARBA"/>
</dbReference>
<dbReference type="InterPro" id="IPR037119">
    <property type="entry name" value="Haem_oxidase_HugZ-like_sf"/>
</dbReference>
<evidence type="ECO:0000313" key="3">
    <source>
        <dbReference type="EMBL" id="QDZ22482.1"/>
    </source>
</evidence>
<name>A0A5B8MSY8_9CHLO</name>
<accession>A0A5B8MSY8</accession>
<keyword evidence="4" id="KW-1185">Reference proteome</keyword>
<evidence type="ECO:0000259" key="2">
    <source>
        <dbReference type="Pfam" id="PF13883"/>
    </source>
</evidence>
<dbReference type="STRING" id="1764295.A0A5B8MSY8"/>
<dbReference type="OrthoDB" id="2138282at2759"/>
<dbReference type="InterPro" id="IPR012349">
    <property type="entry name" value="Split_barrel_FMN-bd"/>
</dbReference>
<dbReference type="Pfam" id="PF10615">
    <property type="entry name" value="DUF2470"/>
    <property type="match status" value="1"/>
</dbReference>
<sequence>MLRSCGRKVVTLRTTGGAAYHACLLVRRNTNSTCNTNTNTNTNTIATVSRGMACRARAKSEEAGEEVEVEDAQVRKEEEASFEKHQSKAERLTFAQEGRTLLDIGTFGVISTMSARGKSRGFPNGSIVGYAAREDTGLPIFAFSTLSSHTHDIDADPRFSLTVTAPGFRGASDARVTITGTAYKVTDEEKKTDLKRHYKAKHPNAFWVDFGDFAMYEATELVGVRLVGGFARAGSIKAEEFMNAEVDDIVQYSEAICGHMNDDHNEQIPLYVKFYTGMSVDSAKMVSVDSLGMNVEASKKGQRFKVRLPYPEPAKDRKGVKDQIVAMSRASAVVADQQ</sequence>
<dbReference type="Proteomes" id="UP000316726">
    <property type="component" value="Chromosome 7"/>
</dbReference>
<dbReference type="Pfam" id="PF13883">
    <property type="entry name" value="CREG_beta-barrel"/>
    <property type="match status" value="1"/>
</dbReference>
<organism evidence="3 4">
    <name type="scientific">Chloropicon primus</name>
    <dbReference type="NCBI Taxonomy" id="1764295"/>
    <lineage>
        <taxon>Eukaryota</taxon>
        <taxon>Viridiplantae</taxon>
        <taxon>Chlorophyta</taxon>
        <taxon>Chloropicophyceae</taxon>
        <taxon>Chloropicales</taxon>
        <taxon>Chloropicaceae</taxon>
        <taxon>Chloropicon</taxon>
    </lineage>
</organism>
<feature type="domain" description="CREG-like beta-barrel" evidence="2">
    <location>
        <begin position="94"/>
        <end position="242"/>
    </location>
</feature>
<proteinExistence type="predicted"/>
<dbReference type="PANTHER" id="PTHR13343">
    <property type="entry name" value="CREG1 PROTEIN"/>
    <property type="match status" value="1"/>
</dbReference>
<gene>
    <name evidence="3" type="ORF">A3770_07p50000</name>
</gene>
<dbReference type="Gene3D" id="2.30.110.10">
    <property type="entry name" value="Electron Transport, Fmn-binding Protein, Chain A"/>
    <property type="match status" value="1"/>
</dbReference>
<evidence type="ECO:0000259" key="1">
    <source>
        <dbReference type="Pfam" id="PF10615"/>
    </source>
</evidence>